<reference evidence="2 3" key="1">
    <citation type="submission" date="2024-01" db="EMBL/GenBank/DDBJ databases">
        <title>Hyphobacterium bacterium isolated from marine sediment.</title>
        <authorList>
            <person name="Zhao S."/>
        </authorList>
    </citation>
    <scope>NUCLEOTIDE SEQUENCE [LARGE SCALE GENOMIC DNA]</scope>
    <source>
        <strain evidence="3">HN65</strain>
    </source>
</reference>
<dbReference type="RefSeq" id="WP_330199740.1">
    <property type="nucleotide sequence ID" value="NZ_JAZDRP010000008.1"/>
</dbReference>
<dbReference type="EMBL" id="JAZDRP010000008">
    <property type="protein sequence ID" value="MEE2527076.1"/>
    <property type="molecule type" value="Genomic_DNA"/>
</dbReference>
<evidence type="ECO:0000256" key="1">
    <source>
        <dbReference type="SAM" id="MobiDB-lite"/>
    </source>
</evidence>
<feature type="region of interest" description="Disordered" evidence="1">
    <location>
        <begin position="37"/>
        <end position="56"/>
    </location>
</feature>
<sequence length="177" mass="19634">MNRALPWIVALLISLTANGVMTGIVLHRVAGSPTVSDVMGHPHLPPHRTRGGEGRNGGFNIRAFVRSLPEAQREEARQRFERERDAIRQLMVEARSAQHDAEAAMRADPYDPERAAQALDRLRASRFAIESAFEAIVLDLVADLPAEDRVHALEAGRRRPPPPHGNGGRRPPPRDPY</sequence>
<dbReference type="Pfam" id="PF13801">
    <property type="entry name" value="Metal_resist"/>
    <property type="match status" value="1"/>
</dbReference>
<dbReference type="Proteomes" id="UP001354971">
    <property type="component" value="Unassembled WGS sequence"/>
</dbReference>
<gene>
    <name evidence="2" type="ORF">V0U79_11915</name>
</gene>
<feature type="region of interest" description="Disordered" evidence="1">
    <location>
        <begin position="152"/>
        <end position="177"/>
    </location>
</feature>
<accession>A0ABU7LT52</accession>
<evidence type="ECO:0000313" key="2">
    <source>
        <dbReference type="EMBL" id="MEE2527076.1"/>
    </source>
</evidence>
<proteinExistence type="predicted"/>
<organism evidence="2 3">
    <name type="scientific">Hyphobacterium lacteum</name>
    <dbReference type="NCBI Taxonomy" id="3116575"/>
    <lineage>
        <taxon>Bacteria</taxon>
        <taxon>Pseudomonadati</taxon>
        <taxon>Pseudomonadota</taxon>
        <taxon>Alphaproteobacteria</taxon>
        <taxon>Maricaulales</taxon>
        <taxon>Maricaulaceae</taxon>
        <taxon>Hyphobacterium</taxon>
    </lineage>
</organism>
<keyword evidence="3" id="KW-1185">Reference proteome</keyword>
<dbReference type="InterPro" id="IPR025961">
    <property type="entry name" value="Metal_resist"/>
</dbReference>
<comment type="caution">
    <text evidence="2">The sequence shown here is derived from an EMBL/GenBank/DDBJ whole genome shotgun (WGS) entry which is preliminary data.</text>
</comment>
<evidence type="ECO:0000313" key="3">
    <source>
        <dbReference type="Proteomes" id="UP001354971"/>
    </source>
</evidence>
<name>A0ABU7LT52_9PROT</name>
<protein>
    <submittedName>
        <fullName evidence="2">Periplasmic heavy metal sensor</fullName>
    </submittedName>
</protein>